<dbReference type="CDD" id="cd18746">
    <property type="entry name" value="PIN_VapC4-5_FitB-like"/>
    <property type="match status" value="1"/>
</dbReference>
<organism evidence="10 11">
    <name type="scientific">Roseibium algae</name>
    <dbReference type="NCBI Taxonomy" id="3123038"/>
    <lineage>
        <taxon>Bacteria</taxon>
        <taxon>Pseudomonadati</taxon>
        <taxon>Pseudomonadota</taxon>
        <taxon>Alphaproteobacteria</taxon>
        <taxon>Hyphomicrobiales</taxon>
        <taxon>Stappiaceae</taxon>
        <taxon>Roseibium</taxon>
    </lineage>
</organism>
<dbReference type="SUPFAM" id="SSF88723">
    <property type="entry name" value="PIN domain-like"/>
    <property type="match status" value="1"/>
</dbReference>
<dbReference type="Pfam" id="PF01850">
    <property type="entry name" value="PIN"/>
    <property type="match status" value="1"/>
</dbReference>
<name>A0ABU8TRQ7_9HYPH</name>
<evidence type="ECO:0000256" key="3">
    <source>
        <dbReference type="ARBA" id="ARBA00022722"/>
    </source>
</evidence>
<protein>
    <recommendedName>
        <fullName evidence="8">Ribonuclease VapC</fullName>
        <shortName evidence="8">RNase VapC</shortName>
        <ecNumber evidence="8">3.1.-.-</ecNumber>
    </recommendedName>
    <alternativeName>
        <fullName evidence="8">Toxin VapC</fullName>
    </alternativeName>
</protein>
<keyword evidence="8" id="KW-0800">Toxin</keyword>
<gene>
    <name evidence="8" type="primary">vapC</name>
    <name evidence="10" type="ORF">V6575_22490</name>
</gene>
<dbReference type="PANTHER" id="PTHR33653">
    <property type="entry name" value="RIBONUCLEASE VAPC2"/>
    <property type="match status" value="1"/>
</dbReference>
<comment type="caution">
    <text evidence="10">The sequence shown here is derived from an EMBL/GenBank/DDBJ whole genome shotgun (WGS) entry which is preliminary data.</text>
</comment>
<feature type="binding site" evidence="8">
    <location>
        <position position="6"/>
    </location>
    <ligand>
        <name>Mg(2+)</name>
        <dbReference type="ChEBI" id="CHEBI:18420"/>
    </ligand>
</feature>
<reference evidence="10 11" key="1">
    <citation type="submission" date="2024-02" db="EMBL/GenBank/DDBJ databases">
        <title>Roseibium algae sp. nov., isolated from marine alga (Grateloupia sp.), showing potential in myo-inositol conversion.</title>
        <authorList>
            <person name="Wang Y."/>
        </authorList>
    </citation>
    <scope>NUCLEOTIDE SEQUENCE [LARGE SCALE GENOMIC DNA]</scope>
    <source>
        <strain evidence="10 11">H3510</strain>
    </source>
</reference>
<feature type="binding site" evidence="8">
    <location>
        <position position="105"/>
    </location>
    <ligand>
        <name>Mg(2+)</name>
        <dbReference type="ChEBI" id="CHEBI:18420"/>
    </ligand>
</feature>
<dbReference type="EC" id="3.1.-.-" evidence="8"/>
<dbReference type="InterPro" id="IPR022907">
    <property type="entry name" value="VapC_family"/>
</dbReference>
<dbReference type="RefSeq" id="WP_340277695.1">
    <property type="nucleotide sequence ID" value="NZ_JBAKIA010000030.1"/>
</dbReference>
<feature type="domain" description="PIN" evidence="9">
    <location>
        <begin position="4"/>
        <end position="125"/>
    </location>
</feature>
<proteinExistence type="inferred from homology"/>
<evidence type="ECO:0000313" key="11">
    <source>
        <dbReference type="Proteomes" id="UP001385499"/>
    </source>
</evidence>
<evidence type="ECO:0000256" key="1">
    <source>
        <dbReference type="ARBA" id="ARBA00001946"/>
    </source>
</evidence>
<keyword evidence="11" id="KW-1185">Reference proteome</keyword>
<dbReference type="Proteomes" id="UP001385499">
    <property type="component" value="Unassembled WGS sequence"/>
</dbReference>
<keyword evidence="4 8" id="KW-0479">Metal-binding</keyword>
<dbReference type="InterPro" id="IPR002716">
    <property type="entry name" value="PIN_dom"/>
</dbReference>
<comment type="similarity">
    <text evidence="7 8">Belongs to the PINc/VapC protein family.</text>
</comment>
<comment type="function">
    <text evidence="8">Toxic component of a toxin-antitoxin (TA) system. An RNase.</text>
</comment>
<keyword evidence="2 8" id="KW-1277">Toxin-antitoxin system</keyword>
<dbReference type="PANTHER" id="PTHR33653:SF1">
    <property type="entry name" value="RIBONUCLEASE VAPC2"/>
    <property type="match status" value="1"/>
</dbReference>
<dbReference type="InterPro" id="IPR029060">
    <property type="entry name" value="PIN-like_dom_sf"/>
</dbReference>
<evidence type="ECO:0000313" key="10">
    <source>
        <dbReference type="EMBL" id="MEJ8476855.1"/>
    </source>
</evidence>
<dbReference type="HAMAP" id="MF_00265">
    <property type="entry name" value="VapC_Nob1"/>
    <property type="match status" value="1"/>
</dbReference>
<keyword evidence="3 8" id="KW-0540">Nuclease</keyword>
<evidence type="ECO:0000259" key="9">
    <source>
        <dbReference type="Pfam" id="PF01850"/>
    </source>
</evidence>
<keyword evidence="6 8" id="KW-0460">Magnesium</keyword>
<comment type="cofactor">
    <cofactor evidence="1 8">
        <name>Mg(2+)</name>
        <dbReference type="ChEBI" id="CHEBI:18420"/>
    </cofactor>
</comment>
<sequence length="142" mass="16000">MMFLLDTNVISELRKVGDGRADRNLVSWISAQEADSLYVSAITTMELEIGVLRMERRDTEQGDRLRAWLDHQVFPEFSERTLAVDCAVAFACARLHVPDPRSERDALIAATALVHNMHVVTRNTSDFELTGVKLINPWEASS</sequence>
<keyword evidence="5 8" id="KW-0378">Hydrolase</keyword>
<evidence type="ECO:0000256" key="8">
    <source>
        <dbReference type="HAMAP-Rule" id="MF_00265"/>
    </source>
</evidence>
<dbReference type="EMBL" id="JBAKIA010000030">
    <property type="protein sequence ID" value="MEJ8476855.1"/>
    <property type="molecule type" value="Genomic_DNA"/>
</dbReference>
<evidence type="ECO:0000256" key="7">
    <source>
        <dbReference type="ARBA" id="ARBA00038093"/>
    </source>
</evidence>
<dbReference type="InterPro" id="IPR050556">
    <property type="entry name" value="Type_II_TA_system_RNase"/>
</dbReference>
<dbReference type="Gene3D" id="3.40.50.1010">
    <property type="entry name" value="5'-nuclease"/>
    <property type="match status" value="1"/>
</dbReference>
<evidence type="ECO:0000256" key="2">
    <source>
        <dbReference type="ARBA" id="ARBA00022649"/>
    </source>
</evidence>
<evidence type="ECO:0000256" key="5">
    <source>
        <dbReference type="ARBA" id="ARBA00022801"/>
    </source>
</evidence>
<accession>A0ABU8TRQ7</accession>
<evidence type="ECO:0000256" key="6">
    <source>
        <dbReference type="ARBA" id="ARBA00022842"/>
    </source>
</evidence>
<evidence type="ECO:0000256" key="4">
    <source>
        <dbReference type="ARBA" id="ARBA00022723"/>
    </source>
</evidence>